<evidence type="ECO:0000256" key="1">
    <source>
        <dbReference type="SAM" id="MobiDB-lite"/>
    </source>
</evidence>
<feature type="region of interest" description="Disordered" evidence="1">
    <location>
        <begin position="1"/>
        <end position="50"/>
    </location>
</feature>
<evidence type="ECO:0000313" key="3">
    <source>
        <dbReference type="Proteomes" id="UP000663881"/>
    </source>
</evidence>
<proteinExistence type="predicted"/>
<feature type="compositionally biased region" description="Polar residues" evidence="1">
    <location>
        <begin position="9"/>
        <end position="27"/>
    </location>
</feature>
<dbReference type="EMBL" id="CAJOAY010033352">
    <property type="protein sequence ID" value="CAF4438173.1"/>
    <property type="molecule type" value="Genomic_DNA"/>
</dbReference>
<name>A0A820RG20_9BILA</name>
<dbReference type="Proteomes" id="UP000663881">
    <property type="component" value="Unassembled WGS sequence"/>
</dbReference>
<organism evidence="2 3">
    <name type="scientific">Adineta steineri</name>
    <dbReference type="NCBI Taxonomy" id="433720"/>
    <lineage>
        <taxon>Eukaryota</taxon>
        <taxon>Metazoa</taxon>
        <taxon>Spiralia</taxon>
        <taxon>Gnathifera</taxon>
        <taxon>Rotifera</taxon>
        <taxon>Eurotatoria</taxon>
        <taxon>Bdelloidea</taxon>
        <taxon>Adinetida</taxon>
        <taxon>Adinetidae</taxon>
        <taxon>Adineta</taxon>
    </lineage>
</organism>
<sequence length="50" mass="5436">TADSDDHQLLSNDTNSKTNTNVASSPTDELEEPTNIETSSNVTNSYKDFS</sequence>
<feature type="non-terminal residue" evidence="2">
    <location>
        <position position="1"/>
    </location>
</feature>
<feature type="non-terminal residue" evidence="2">
    <location>
        <position position="50"/>
    </location>
</feature>
<reference evidence="2" key="1">
    <citation type="submission" date="2021-02" db="EMBL/GenBank/DDBJ databases">
        <authorList>
            <person name="Nowell W R."/>
        </authorList>
    </citation>
    <scope>NUCLEOTIDE SEQUENCE</scope>
</reference>
<comment type="caution">
    <text evidence="2">The sequence shown here is derived from an EMBL/GenBank/DDBJ whole genome shotgun (WGS) entry which is preliminary data.</text>
</comment>
<feature type="compositionally biased region" description="Polar residues" evidence="1">
    <location>
        <begin position="35"/>
        <end position="50"/>
    </location>
</feature>
<dbReference type="AlphaFoldDB" id="A0A820RG20"/>
<accession>A0A820RG20</accession>
<protein>
    <submittedName>
        <fullName evidence="2">Uncharacterized protein</fullName>
    </submittedName>
</protein>
<evidence type="ECO:0000313" key="2">
    <source>
        <dbReference type="EMBL" id="CAF4438173.1"/>
    </source>
</evidence>
<gene>
    <name evidence="2" type="ORF">OKA104_LOCUS53469</name>
</gene>